<gene>
    <name evidence="6" type="ORF">SARC_03149</name>
</gene>
<dbReference type="RefSeq" id="XP_014158560.1">
    <property type="nucleotide sequence ID" value="XM_014303085.1"/>
</dbReference>
<dbReference type="GeneID" id="25903653"/>
<comment type="similarity">
    <text evidence="1 4">Belongs to the eukaryotic ribosomal protein eL27 family.</text>
</comment>
<dbReference type="SUPFAM" id="SSF50104">
    <property type="entry name" value="Translation proteins SH3-like domain"/>
    <property type="match status" value="1"/>
</dbReference>
<dbReference type="InterPro" id="IPR001141">
    <property type="entry name" value="Ribosomal_eL27"/>
</dbReference>
<evidence type="ECO:0000256" key="2">
    <source>
        <dbReference type="ARBA" id="ARBA00022980"/>
    </source>
</evidence>
<dbReference type="InterPro" id="IPR041991">
    <property type="entry name" value="Ribosomal_eL27_KOW"/>
</dbReference>
<evidence type="ECO:0000313" key="7">
    <source>
        <dbReference type="Proteomes" id="UP000054560"/>
    </source>
</evidence>
<dbReference type="GO" id="GO:0005840">
    <property type="term" value="C:ribosome"/>
    <property type="evidence" value="ECO:0007669"/>
    <property type="project" value="UniProtKB-KW"/>
</dbReference>
<dbReference type="PROSITE" id="PS01107">
    <property type="entry name" value="RIBOSOMAL_L27E"/>
    <property type="match status" value="1"/>
</dbReference>
<evidence type="ECO:0000313" key="6">
    <source>
        <dbReference type="EMBL" id="KNC84658.1"/>
    </source>
</evidence>
<dbReference type="GO" id="GO:1990904">
    <property type="term" value="C:ribonucleoprotein complex"/>
    <property type="evidence" value="ECO:0007669"/>
    <property type="project" value="UniProtKB-KW"/>
</dbReference>
<feature type="domain" description="KOW" evidence="5">
    <location>
        <begin position="8"/>
        <end position="32"/>
    </location>
</feature>
<dbReference type="GO" id="GO:0003735">
    <property type="term" value="F:structural constituent of ribosome"/>
    <property type="evidence" value="ECO:0007669"/>
    <property type="project" value="InterPro"/>
</dbReference>
<proteinExistence type="inferred from homology"/>
<dbReference type="InterPro" id="IPR038655">
    <property type="entry name" value="Ribosomal_eL27_sf"/>
</dbReference>
<protein>
    <recommendedName>
        <fullName evidence="4">60S ribosomal protein L27</fullName>
    </recommendedName>
</protein>
<dbReference type="Pfam" id="PF01777">
    <property type="entry name" value="Ribosomal_L27e"/>
    <property type="match status" value="1"/>
</dbReference>
<keyword evidence="2 4" id="KW-0689">Ribosomal protein</keyword>
<dbReference type="InterPro" id="IPR008991">
    <property type="entry name" value="Translation_prot_SH3-like_sf"/>
</dbReference>
<dbReference type="STRING" id="667725.A0A0L0G8V1"/>
<dbReference type="InterPro" id="IPR005824">
    <property type="entry name" value="KOW"/>
</dbReference>
<evidence type="ECO:0000259" key="5">
    <source>
        <dbReference type="Pfam" id="PF00467"/>
    </source>
</evidence>
<reference evidence="6 7" key="1">
    <citation type="submission" date="2011-02" db="EMBL/GenBank/DDBJ databases">
        <title>The Genome Sequence of Sphaeroforma arctica JP610.</title>
        <authorList>
            <consortium name="The Broad Institute Genome Sequencing Platform"/>
            <person name="Russ C."/>
            <person name="Cuomo C."/>
            <person name="Young S.K."/>
            <person name="Zeng Q."/>
            <person name="Gargeya S."/>
            <person name="Alvarado L."/>
            <person name="Berlin A."/>
            <person name="Chapman S.B."/>
            <person name="Chen Z."/>
            <person name="Freedman E."/>
            <person name="Gellesch M."/>
            <person name="Goldberg J."/>
            <person name="Griggs A."/>
            <person name="Gujja S."/>
            <person name="Heilman E."/>
            <person name="Heiman D."/>
            <person name="Howarth C."/>
            <person name="Mehta T."/>
            <person name="Neiman D."/>
            <person name="Pearson M."/>
            <person name="Roberts A."/>
            <person name="Saif S."/>
            <person name="Shea T."/>
            <person name="Shenoy N."/>
            <person name="Sisk P."/>
            <person name="Stolte C."/>
            <person name="Sykes S."/>
            <person name="White J."/>
            <person name="Yandava C."/>
            <person name="Burger G."/>
            <person name="Gray M.W."/>
            <person name="Holland P.W.H."/>
            <person name="King N."/>
            <person name="Lang F.B.F."/>
            <person name="Roger A.J."/>
            <person name="Ruiz-Trillo I."/>
            <person name="Haas B."/>
            <person name="Nusbaum C."/>
            <person name="Birren B."/>
        </authorList>
    </citation>
    <scope>NUCLEOTIDE SEQUENCE [LARGE SCALE GENOMIC DNA]</scope>
    <source>
        <strain evidence="6 7">JP610</strain>
    </source>
</reference>
<sequence>MPRFMKSGKVVIVLGGRYAGKKAVIVSNHDNGDKERKYGYAVVAGVSKYPLKIGKGMGQKKISKRSKVKPFVKIVNYNHLMPTRYTLDVALDGVVSKEIVKDAAQRSAARKNVRKVLEERYKTGKNKWFFEKLRF</sequence>
<dbReference type="FunFam" id="2.30.30.770:FF:000001">
    <property type="entry name" value="60S ribosomal protein L27"/>
    <property type="match status" value="1"/>
</dbReference>
<evidence type="ECO:0000256" key="1">
    <source>
        <dbReference type="ARBA" id="ARBA00009124"/>
    </source>
</evidence>
<dbReference type="GO" id="GO:0006412">
    <property type="term" value="P:translation"/>
    <property type="evidence" value="ECO:0007669"/>
    <property type="project" value="InterPro"/>
</dbReference>
<dbReference type="eggNOG" id="KOG3418">
    <property type="taxonomic scope" value="Eukaryota"/>
</dbReference>
<name>A0A0L0G8V1_9EUKA</name>
<organism evidence="6 7">
    <name type="scientific">Sphaeroforma arctica JP610</name>
    <dbReference type="NCBI Taxonomy" id="667725"/>
    <lineage>
        <taxon>Eukaryota</taxon>
        <taxon>Ichthyosporea</taxon>
        <taxon>Ichthyophonida</taxon>
        <taxon>Sphaeroforma</taxon>
    </lineage>
</organism>
<keyword evidence="3 4" id="KW-0687">Ribonucleoprotein</keyword>
<accession>A0A0L0G8V1</accession>
<dbReference type="EMBL" id="KQ241750">
    <property type="protein sequence ID" value="KNC84658.1"/>
    <property type="molecule type" value="Genomic_DNA"/>
</dbReference>
<dbReference type="CDD" id="cd06090">
    <property type="entry name" value="KOW_RPL27"/>
    <property type="match status" value="1"/>
</dbReference>
<evidence type="ECO:0000256" key="3">
    <source>
        <dbReference type="ARBA" id="ARBA00023274"/>
    </source>
</evidence>
<dbReference type="Proteomes" id="UP000054560">
    <property type="component" value="Unassembled WGS sequence"/>
</dbReference>
<dbReference type="PANTHER" id="PTHR10497">
    <property type="entry name" value="60S RIBOSOMAL PROTEIN L27"/>
    <property type="match status" value="1"/>
</dbReference>
<dbReference type="AlphaFoldDB" id="A0A0L0G8V1"/>
<keyword evidence="7" id="KW-1185">Reference proteome</keyword>
<dbReference type="OrthoDB" id="2365484at2759"/>
<dbReference type="InterPro" id="IPR018262">
    <property type="entry name" value="Ribosomal_eL27_CS"/>
</dbReference>
<evidence type="ECO:0000256" key="4">
    <source>
        <dbReference type="RuleBase" id="RU000575"/>
    </source>
</evidence>
<dbReference type="Pfam" id="PF00467">
    <property type="entry name" value="KOW"/>
    <property type="match status" value="1"/>
</dbReference>
<dbReference type="Gene3D" id="2.30.30.770">
    <property type="match status" value="1"/>
</dbReference>